<organism evidence="1 2">
    <name type="scientific">Agrobacterium tumefaciens</name>
    <dbReference type="NCBI Taxonomy" id="358"/>
    <lineage>
        <taxon>Bacteria</taxon>
        <taxon>Pseudomonadati</taxon>
        <taxon>Pseudomonadota</taxon>
        <taxon>Alphaproteobacteria</taxon>
        <taxon>Hyphomicrobiales</taxon>
        <taxon>Rhizobiaceae</taxon>
        <taxon>Rhizobium/Agrobacterium group</taxon>
        <taxon>Agrobacterium</taxon>
        <taxon>Agrobacterium tumefaciens complex</taxon>
    </lineage>
</organism>
<evidence type="ECO:0000313" key="1">
    <source>
        <dbReference type="EMBL" id="KIP98855.1"/>
    </source>
</evidence>
<dbReference type="InterPro" id="IPR019285">
    <property type="entry name" value="DUF2336"/>
</dbReference>
<accession>A0A0D0JTM3</accession>
<gene>
    <name evidence="1" type="ORF">RU07_19160</name>
</gene>
<proteinExistence type="predicted"/>
<reference evidence="1 2" key="1">
    <citation type="submission" date="2014-12" db="EMBL/GenBank/DDBJ databases">
        <title>16Stimator: statistical estimation of ribosomal gene copy numbers from draft genome assemblies.</title>
        <authorList>
            <person name="Perisin M.A."/>
            <person name="Vetter M."/>
            <person name="Gilbert J.A."/>
            <person name="Bergelson J."/>
        </authorList>
    </citation>
    <scope>NUCLEOTIDE SEQUENCE [LARGE SCALE GENOMIC DNA]</scope>
    <source>
        <strain evidence="1 2">MEJ076</strain>
    </source>
</reference>
<dbReference type="AlphaFoldDB" id="A0A0D0JTM3"/>
<comment type="caution">
    <text evidence="1">The sequence shown here is derived from an EMBL/GenBank/DDBJ whole genome shotgun (WGS) entry which is preliminary data.</text>
</comment>
<protein>
    <recommendedName>
        <fullName evidence="3">DUF2336 domain-containing protein</fullName>
    </recommendedName>
</protein>
<sequence length="383" mass="41425">MVGRRVIVQAFLRWSEKARSGDRSKAATALAEAYLQSSLPQDRQESAFDAMTYLLDDPSPKVRSALAETLAYSPFAPRSIIVSLAEDKPEVACVVIIHSPVLRETDLVDLIGNGTAITRAMIAARPYLEPGACGALAEISDVLELSILLENSSARITPFTLRRIAERHAHDAEIRDLLLDRADLPADVRYAIVGHIGAALAASNLVCHAVQPTHLCNIIRDASDAATVQIAGDVTAEAMPMLVEHLREKGDLTPAFLMSLLCSGKVAFFAQAISNLSGLGERQVRSILGTGRHHALKALFQSTGLFGPVLDIFMEATRLWREAAEAPYADPVAELSSGLLSKFSNADADATMRELLHMVEKLQMAQQRHRARSLSTTITAEAA</sequence>
<evidence type="ECO:0008006" key="3">
    <source>
        <dbReference type="Google" id="ProtNLM"/>
    </source>
</evidence>
<dbReference type="OrthoDB" id="9798569at2"/>
<name>A0A0D0JTM3_AGRTU</name>
<dbReference type="EMBL" id="JXQV01000030">
    <property type="protein sequence ID" value="KIP98855.1"/>
    <property type="molecule type" value="Genomic_DNA"/>
</dbReference>
<dbReference type="PIRSF" id="PIRSF035865">
    <property type="entry name" value="UCP035865"/>
    <property type="match status" value="1"/>
</dbReference>
<dbReference type="InterPro" id="IPR014598">
    <property type="entry name" value="UCP035865"/>
</dbReference>
<dbReference type="Pfam" id="PF10098">
    <property type="entry name" value="DUF2336"/>
    <property type="match status" value="1"/>
</dbReference>
<dbReference type="Proteomes" id="UP000035017">
    <property type="component" value="Unassembled WGS sequence"/>
</dbReference>
<evidence type="ECO:0000313" key="2">
    <source>
        <dbReference type="Proteomes" id="UP000035017"/>
    </source>
</evidence>